<dbReference type="Gene3D" id="3.30.70.1290">
    <property type="entry name" value="Transposase IS200-like"/>
    <property type="match status" value="1"/>
</dbReference>
<feature type="domain" description="Transposase IS200-like" evidence="1">
    <location>
        <begin position="2"/>
        <end position="150"/>
    </location>
</feature>
<dbReference type="SUPFAM" id="SSF143422">
    <property type="entry name" value="Transposase IS200-like"/>
    <property type="match status" value="1"/>
</dbReference>
<keyword evidence="3" id="KW-1185">Reference proteome</keyword>
<evidence type="ECO:0000259" key="1">
    <source>
        <dbReference type="SMART" id="SM01321"/>
    </source>
</evidence>
<sequence>MTESIALFLTWTTYGSWLPGDARGSTSRGGRPVSPDESLQRRAERAMTESPCLLTVEQRTAVEQVIRRHCELRNWTLHAVNVRTNHVHVVVFSGDAAPKRVREELKSWSTRTLRAADESGRVKWWTAGGDITYLYDEAAVAEKVDYVLNGQ</sequence>
<protein>
    <recommendedName>
        <fullName evidence="1">Transposase IS200-like domain-containing protein</fullName>
    </recommendedName>
</protein>
<dbReference type="Pfam" id="PF01797">
    <property type="entry name" value="Y1_Tnp"/>
    <property type="match status" value="1"/>
</dbReference>
<evidence type="ECO:0000313" key="3">
    <source>
        <dbReference type="Proteomes" id="UP000609651"/>
    </source>
</evidence>
<dbReference type="Proteomes" id="UP000609651">
    <property type="component" value="Unassembled WGS sequence"/>
</dbReference>
<evidence type="ECO:0000313" key="2">
    <source>
        <dbReference type="EMBL" id="NNJ27723.1"/>
    </source>
</evidence>
<dbReference type="InterPro" id="IPR002686">
    <property type="entry name" value="Transposase_17"/>
</dbReference>
<dbReference type="EMBL" id="WTPX01000190">
    <property type="protein sequence ID" value="NNJ27723.1"/>
    <property type="molecule type" value="Genomic_DNA"/>
</dbReference>
<gene>
    <name evidence="2" type="ORF">LzC2_38310</name>
</gene>
<accession>A0ABX1VIK2</accession>
<proteinExistence type="predicted"/>
<dbReference type="InterPro" id="IPR036515">
    <property type="entry name" value="Transposase_17_sf"/>
</dbReference>
<organism evidence="2 3">
    <name type="scientific">Alienimonas chondri</name>
    <dbReference type="NCBI Taxonomy" id="2681879"/>
    <lineage>
        <taxon>Bacteria</taxon>
        <taxon>Pseudomonadati</taxon>
        <taxon>Planctomycetota</taxon>
        <taxon>Planctomycetia</taxon>
        <taxon>Planctomycetales</taxon>
        <taxon>Planctomycetaceae</taxon>
        <taxon>Alienimonas</taxon>
    </lineage>
</organism>
<reference evidence="2 3" key="1">
    <citation type="journal article" date="2020" name="Syst. Appl. Microbiol.">
        <title>Alienimonas chondri sp. nov., a novel planctomycete isolated from the biofilm of the red alga Chondrus crispus.</title>
        <authorList>
            <person name="Vitorino I."/>
            <person name="Albuquerque L."/>
            <person name="Wiegand S."/>
            <person name="Kallscheuer N."/>
            <person name="da Costa M.S."/>
            <person name="Lobo-da-Cunha A."/>
            <person name="Jogler C."/>
            <person name="Lage O.M."/>
        </authorList>
    </citation>
    <scope>NUCLEOTIDE SEQUENCE [LARGE SCALE GENOMIC DNA]</scope>
    <source>
        <strain evidence="2 3">LzC2</strain>
    </source>
</reference>
<dbReference type="SMART" id="SM01321">
    <property type="entry name" value="Y1_Tnp"/>
    <property type="match status" value="1"/>
</dbReference>
<comment type="caution">
    <text evidence="2">The sequence shown here is derived from an EMBL/GenBank/DDBJ whole genome shotgun (WGS) entry which is preliminary data.</text>
</comment>
<dbReference type="RefSeq" id="WP_171189629.1">
    <property type="nucleotide sequence ID" value="NZ_WTPX01000190.1"/>
</dbReference>
<name>A0ABX1VIK2_9PLAN</name>